<name>A0A2I0HQM6_PUNGR</name>
<organism evidence="2 3">
    <name type="scientific">Punica granatum</name>
    <name type="common">Pomegranate</name>
    <dbReference type="NCBI Taxonomy" id="22663"/>
    <lineage>
        <taxon>Eukaryota</taxon>
        <taxon>Viridiplantae</taxon>
        <taxon>Streptophyta</taxon>
        <taxon>Embryophyta</taxon>
        <taxon>Tracheophyta</taxon>
        <taxon>Spermatophyta</taxon>
        <taxon>Magnoliopsida</taxon>
        <taxon>eudicotyledons</taxon>
        <taxon>Gunneridae</taxon>
        <taxon>Pentapetalae</taxon>
        <taxon>rosids</taxon>
        <taxon>malvids</taxon>
        <taxon>Myrtales</taxon>
        <taxon>Lythraceae</taxon>
        <taxon>Punica</taxon>
    </lineage>
</organism>
<keyword evidence="3" id="KW-1185">Reference proteome</keyword>
<dbReference type="Proteomes" id="UP000233551">
    <property type="component" value="Unassembled WGS sequence"/>
</dbReference>
<evidence type="ECO:0000256" key="1">
    <source>
        <dbReference type="SAM" id="MobiDB-lite"/>
    </source>
</evidence>
<evidence type="ECO:0000313" key="2">
    <source>
        <dbReference type="EMBL" id="PKI34009.1"/>
    </source>
</evidence>
<dbReference type="AlphaFoldDB" id="A0A2I0HQM6"/>
<proteinExistence type="predicted"/>
<comment type="caution">
    <text evidence="2">The sequence shown here is derived from an EMBL/GenBank/DDBJ whole genome shotgun (WGS) entry which is preliminary data.</text>
</comment>
<gene>
    <name evidence="2" type="ORF">CRG98_045627</name>
</gene>
<feature type="region of interest" description="Disordered" evidence="1">
    <location>
        <begin position="165"/>
        <end position="217"/>
    </location>
</feature>
<dbReference type="EMBL" id="PGOL01006174">
    <property type="protein sequence ID" value="PKI34009.1"/>
    <property type="molecule type" value="Genomic_DNA"/>
</dbReference>
<reference evidence="2 3" key="1">
    <citation type="submission" date="2017-11" db="EMBL/GenBank/DDBJ databases">
        <title>De-novo sequencing of pomegranate (Punica granatum L.) genome.</title>
        <authorList>
            <person name="Akparov Z."/>
            <person name="Amiraslanov A."/>
            <person name="Hajiyeva S."/>
            <person name="Abbasov M."/>
            <person name="Kaur K."/>
            <person name="Hamwieh A."/>
            <person name="Solovyev V."/>
            <person name="Salamov A."/>
            <person name="Braich B."/>
            <person name="Kosarev P."/>
            <person name="Mahmoud A."/>
            <person name="Hajiyev E."/>
            <person name="Babayeva S."/>
            <person name="Izzatullayeva V."/>
            <person name="Mammadov A."/>
            <person name="Mammadov A."/>
            <person name="Sharifova S."/>
            <person name="Ojaghi J."/>
            <person name="Eynullazada K."/>
            <person name="Bayramov B."/>
            <person name="Abdulazimova A."/>
            <person name="Shahmuradov I."/>
        </authorList>
    </citation>
    <scope>NUCLEOTIDE SEQUENCE [LARGE SCALE GENOMIC DNA]</scope>
    <source>
        <strain evidence="3">cv. AG2017</strain>
        <tissue evidence="2">Leaf</tissue>
    </source>
</reference>
<feature type="region of interest" description="Disordered" evidence="1">
    <location>
        <begin position="114"/>
        <end position="133"/>
    </location>
</feature>
<accession>A0A2I0HQM6</accession>
<protein>
    <submittedName>
        <fullName evidence="2">Uncharacterized protein</fullName>
    </submittedName>
</protein>
<sequence length="217" mass="23039">MSKNSKSSNSSSIIPPAYPLCSSDGLGLNPKFSTIRSQILSMDSPLNVNRVHSTATHDEVMVSRPKSRMISGAGTLISLVRTGETSRVGVDFSVTVVNGTGIIEPPATNSMEVWPPINNNGVRRGTRQCNRRKESSGLLRSLFHSSVEMQSWAVEAHSVGPASLFPESSKPHSGPDPIGPAFLFPESSRPYSGPGSVGPAFLYTESSRPYSGPGLGP</sequence>
<evidence type="ECO:0000313" key="3">
    <source>
        <dbReference type="Proteomes" id="UP000233551"/>
    </source>
</evidence>